<feature type="transmembrane region" description="Helical" evidence="8">
    <location>
        <begin position="20"/>
        <end position="41"/>
    </location>
</feature>
<keyword evidence="2" id="KW-1003">Cell membrane</keyword>
<dbReference type="RefSeq" id="WP_009501407.1">
    <property type="nucleotide sequence ID" value="NZ_ANIN01000001.1"/>
</dbReference>
<evidence type="ECO:0000256" key="4">
    <source>
        <dbReference type="ARBA" id="ARBA00022679"/>
    </source>
</evidence>
<dbReference type="EMBL" id="ANIN01000001">
    <property type="protein sequence ID" value="ELA09005.1"/>
    <property type="molecule type" value="Genomic_DNA"/>
</dbReference>
<feature type="domain" description="Sulfatase N-terminal" evidence="9">
    <location>
        <begin position="238"/>
        <end position="530"/>
    </location>
</feature>
<dbReference type="eggNOG" id="COG2194">
    <property type="taxonomic scope" value="Bacteria"/>
</dbReference>
<feature type="transmembrane region" description="Helical" evidence="8">
    <location>
        <begin position="124"/>
        <end position="146"/>
    </location>
</feature>
<evidence type="ECO:0000313" key="11">
    <source>
        <dbReference type="EMBL" id="ELA09005.1"/>
    </source>
</evidence>
<gene>
    <name evidence="11" type="ORF">MOMA_01310</name>
</gene>
<dbReference type="STRING" id="1230338.MOMA_01310"/>
<reference evidence="11 12" key="1">
    <citation type="journal article" date="2013" name="Genome Announc.">
        <title>Genome Sequence of Moraxella macacae 0408225, a Novel Bacterial Species Isolated from a Cynomolgus Macaque with Epistaxis.</title>
        <authorList>
            <person name="Ladner J.T."/>
            <person name="Whitehouse C.A."/>
            <person name="Koroleva G.I."/>
            <person name="Palacios G.F."/>
        </authorList>
    </citation>
    <scope>NUCLEOTIDE SEQUENCE [LARGE SCALE GENOMIC DNA]</scope>
    <source>
        <strain evidence="11 12">0408225</strain>
    </source>
</reference>
<evidence type="ECO:0000256" key="6">
    <source>
        <dbReference type="ARBA" id="ARBA00022989"/>
    </source>
</evidence>
<keyword evidence="6 8" id="KW-1133">Transmembrane helix</keyword>
<dbReference type="CDD" id="cd16017">
    <property type="entry name" value="LptA"/>
    <property type="match status" value="1"/>
</dbReference>
<dbReference type="PATRIC" id="fig|1230338.3.peg.287"/>
<keyword evidence="3" id="KW-0997">Cell inner membrane</keyword>
<evidence type="ECO:0000256" key="5">
    <source>
        <dbReference type="ARBA" id="ARBA00022692"/>
    </source>
</evidence>
<sequence length="551" mass="63490">MNAFSRFFNKPTYRYTQTKVNFWLSLYFATVLNYALYAKVLHLHPFTGASTDYFIFSIPVFIFCVCYLIFSVLTLPFVHKVIVPFLLIVSSAIAYNSIFFDVYFNRDMLTNVLQTTPSESRRLMTLPFIAWIIGFGIIPAILYAKIKINYRKWYQEILYRLGFFVLAVLGILAIAAAFYQDYASFGRNNLSIKHLIIPTNFIVASSSKYRHFKREQMPYQVIEPNAVLDKADNRRKVTVMIIGETARANNWGLNGYARQTTPLLAGRGNEVVNFNNVISCNTFTAGSVPCMFSHLGRGKFNADRAEKQDNLLDILQRAGVYIDWFNNNSDCKGVCKNTPYTNVTKIADPKLCTDGECLDDVLLPELDKALQKPDELNKDAFIVLHTIGSHGPTYYERYTDAYRKFTPTCDTNKINQCSNEQLVNTYDNTILYTDKFINQVIERLESHKDWKSSVIYVSDHGESLGENGIYLHSTPYDIAPKYQTHVPMIMWFNETWRNDKSLDYTCLQNNAKSQNYSHDNLYSTIYAMMDLKKQDTYQADLDILHACKKTQ</sequence>
<keyword evidence="5 8" id="KW-0812">Transmembrane</keyword>
<keyword evidence="12" id="KW-1185">Reference proteome</keyword>
<dbReference type="GO" id="GO:0005886">
    <property type="term" value="C:plasma membrane"/>
    <property type="evidence" value="ECO:0007669"/>
    <property type="project" value="UniProtKB-SubCell"/>
</dbReference>
<dbReference type="PANTHER" id="PTHR30443:SF0">
    <property type="entry name" value="PHOSPHOETHANOLAMINE TRANSFERASE EPTA"/>
    <property type="match status" value="1"/>
</dbReference>
<dbReference type="InterPro" id="IPR012549">
    <property type="entry name" value="EptA-like_N"/>
</dbReference>
<feature type="transmembrane region" description="Helical" evidence="8">
    <location>
        <begin position="158"/>
        <end position="179"/>
    </location>
</feature>
<dbReference type="NCBIfam" id="NF028537">
    <property type="entry name" value="P_eth_NH2_trans"/>
    <property type="match status" value="1"/>
</dbReference>
<feature type="transmembrane region" description="Helical" evidence="8">
    <location>
        <begin position="82"/>
        <end position="104"/>
    </location>
</feature>
<dbReference type="InterPro" id="IPR017850">
    <property type="entry name" value="Alkaline_phosphatase_core_sf"/>
</dbReference>
<protein>
    <submittedName>
        <fullName evidence="11">Putative cell division protein</fullName>
    </submittedName>
</protein>
<dbReference type="Gene3D" id="3.40.720.10">
    <property type="entry name" value="Alkaline Phosphatase, subunit A"/>
    <property type="match status" value="1"/>
</dbReference>
<dbReference type="GO" id="GO:0051301">
    <property type="term" value="P:cell division"/>
    <property type="evidence" value="ECO:0007669"/>
    <property type="project" value="UniProtKB-KW"/>
</dbReference>
<proteinExistence type="predicted"/>
<dbReference type="PANTHER" id="PTHR30443">
    <property type="entry name" value="INNER MEMBRANE PROTEIN"/>
    <property type="match status" value="1"/>
</dbReference>
<dbReference type="GO" id="GO:0009244">
    <property type="term" value="P:lipopolysaccharide core region biosynthetic process"/>
    <property type="evidence" value="ECO:0007669"/>
    <property type="project" value="TreeGrafter"/>
</dbReference>
<name>L2F7W5_9GAMM</name>
<evidence type="ECO:0000259" key="10">
    <source>
        <dbReference type="Pfam" id="PF08019"/>
    </source>
</evidence>
<accession>L2F7W5</accession>
<feature type="transmembrane region" description="Helical" evidence="8">
    <location>
        <begin position="53"/>
        <end position="75"/>
    </location>
</feature>
<dbReference type="OrthoDB" id="9786870at2"/>
<evidence type="ECO:0000256" key="2">
    <source>
        <dbReference type="ARBA" id="ARBA00022475"/>
    </source>
</evidence>
<dbReference type="Pfam" id="PF08019">
    <property type="entry name" value="EptA_B_N"/>
    <property type="match status" value="1"/>
</dbReference>
<keyword evidence="4" id="KW-0808">Transferase</keyword>
<dbReference type="InterPro" id="IPR000917">
    <property type="entry name" value="Sulfatase_N"/>
</dbReference>
<evidence type="ECO:0000313" key="12">
    <source>
        <dbReference type="Proteomes" id="UP000023795"/>
    </source>
</evidence>
<evidence type="ECO:0000256" key="1">
    <source>
        <dbReference type="ARBA" id="ARBA00004429"/>
    </source>
</evidence>
<dbReference type="InterPro" id="IPR058130">
    <property type="entry name" value="PEA_transf_C"/>
</dbReference>
<evidence type="ECO:0000259" key="9">
    <source>
        <dbReference type="Pfam" id="PF00884"/>
    </source>
</evidence>
<dbReference type="Pfam" id="PF00884">
    <property type="entry name" value="Sulfatase"/>
    <property type="match status" value="1"/>
</dbReference>
<evidence type="ECO:0000256" key="8">
    <source>
        <dbReference type="SAM" id="Phobius"/>
    </source>
</evidence>
<dbReference type="SUPFAM" id="SSF53649">
    <property type="entry name" value="Alkaline phosphatase-like"/>
    <property type="match status" value="1"/>
</dbReference>
<keyword evidence="11" id="KW-0131">Cell cycle</keyword>
<comment type="subcellular location">
    <subcellularLocation>
        <location evidence="1">Cell inner membrane</location>
        <topology evidence="1">Multi-pass membrane protein</topology>
    </subcellularLocation>
</comment>
<feature type="domain" description="Phosphoethanolamine transferase N-terminal" evidence="10">
    <location>
        <begin position="62"/>
        <end position="210"/>
    </location>
</feature>
<organism evidence="11 12">
    <name type="scientific">Moraxella macacae 0408225</name>
    <dbReference type="NCBI Taxonomy" id="1230338"/>
    <lineage>
        <taxon>Bacteria</taxon>
        <taxon>Pseudomonadati</taxon>
        <taxon>Pseudomonadota</taxon>
        <taxon>Gammaproteobacteria</taxon>
        <taxon>Moraxellales</taxon>
        <taxon>Moraxellaceae</taxon>
        <taxon>Moraxella</taxon>
    </lineage>
</organism>
<comment type="caution">
    <text evidence="11">The sequence shown here is derived from an EMBL/GenBank/DDBJ whole genome shotgun (WGS) entry which is preliminary data.</text>
</comment>
<dbReference type="Proteomes" id="UP000023795">
    <property type="component" value="Unassembled WGS sequence"/>
</dbReference>
<dbReference type="GO" id="GO:0016776">
    <property type="term" value="F:phosphotransferase activity, phosphate group as acceptor"/>
    <property type="evidence" value="ECO:0007669"/>
    <property type="project" value="TreeGrafter"/>
</dbReference>
<keyword evidence="11" id="KW-0132">Cell division</keyword>
<dbReference type="InterPro" id="IPR040423">
    <property type="entry name" value="PEA_transferase"/>
</dbReference>
<dbReference type="AlphaFoldDB" id="L2F7W5"/>
<evidence type="ECO:0000256" key="7">
    <source>
        <dbReference type="ARBA" id="ARBA00023136"/>
    </source>
</evidence>
<evidence type="ECO:0000256" key="3">
    <source>
        <dbReference type="ARBA" id="ARBA00022519"/>
    </source>
</evidence>
<keyword evidence="7 8" id="KW-0472">Membrane</keyword>